<keyword evidence="2" id="KW-0479">Metal-binding</keyword>
<sequence>MLAILAGAVLPLPLARSRWSHQAPRLAIATWTVLAGVFTVASALTVLQLLLPYRSSHRLADGLEDCLPWTPRGCAAPGAGSLVPADFLAALGATAVLLLPVALFLRQAIHARRRRSRHAELLHFIGRTESRLGATVLDHPTPAIYCLPGRTSRVVVSTGALRVLTGAQLDAVLHHERAHITGRHHLLTVGAQAAAHIFPALPLFRHIQDAVPLLLEMAADDRALRRCSREALATALYAMAAGQAPQPAMAAGGPSAVLRVRRILTPEAGHPVLQGLLTTAAAIGAVTPLVMACCSIPG</sequence>
<dbReference type="PANTHER" id="PTHR34978:SF3">
    <property type="entry name" value="SLR0241 PROTEIN"/>
    <property type="match status" value="1"/>
</dbReference>
<dbReference type="InterPro" id="IPR001915">
    <property type="entry name" value="Peptidase_M48"/>
</dbReference>
<evidence type="ECO:0000313" key="10">
    <source>
        <dbReference type="Proteomes" id="UP001163878"/>
    </source>
</evidence>
<proteinExistence type="inferred from homology"/>
<dbReference type="InterPro" id="IPR052173">
    <property type="entry name" value="Beta-lactam_resp_regulator"/>
</dbReference>
<keyword evidence="3 6" id="KW-0378">Hydrolase</keyword>
<keyword evidence="4 6" id="KW-0862">Zinc</keyword>
<evidence type="ECO:0000256" key="2">
    <source>
        <dbReference type="ARBA" id="ARBA00022723"/>
    </source>
</evidence>
<feature type="domain" description="Peptidase M48" evidence="8">
    <location>
        <begin position="114"/>
        <end position="193"/>
    </location>
</feature>
<keyword evidence="7" id="KW-0812">Transmembrane</keyword>
<dbReference type="EMBL" id="CP107567">
    <property type="protein sequence ID" value="UYQ60594.1"/>
    <property type="molecule type" value="Genomic_DNA"/>
</dbReference>
<organism evidence="9 10">
    <name type="scientific">Streptomyces peucetius</name>
    <dbReference type="NCBI Taxonomy" id="1950"/>
    <lineage>
        <taxon>Bacteria</taxon>
        <taxon>Bacillati</taxon>
        <taxon>Actinomycetota</taxon>
        <taxon>Actinomycetes</taxon>
        <taxon>Kitasatosporales</taxon>
        <taxon>Streptomycetaceae</taxon>
        <taxon>Streptomyces</taxon>
    </lineage>
</organism>
<dbReference type="RefSeq" id="WP_264241800.1">
    <property type="nucleotide sequence ID" value="NZ_CP107567.1"/>
</dbReference>
<dbReference type="PANTHER" id="PTHR34978">
    <property type="entry name" value="POSSIBLE SENSOR-TRANSDUCER PROTEIN BLAR"/>
    <property type="match status" value="1"/>
</dbReference>
<gene>
    <name evidence="9" type="ORF">OGH68_03335</name>
</gene>
<dbReference type="Proteomes" id="UP001163878">
    <property type="component" value="Chromosome"/>
</dbReference>
<keyword evidence="7" id="KW-1133">Transmembrane helix</keyword>
<reference evidence="9" key="1">
    <citation type="submission" date="2022-10" db="EMBL/GenBank/DDBJ databases">
        <title>Cytochrome P450 Catalyzes Benzene Ring Formation in the Biosynthesis of Trialkyl-Substituted Aromatic Polyketides.</title>
        <authorList>
            <person name="Zhao E."/>
            <person name="Ge H."/>
        </authorList>
    </citation>
    <scope>NUCLEOTIDE SEQUENCE</scope>
    <source>
        <strain evidence="9">NA0869</strain>
    </source>
</reference>
<evidence type="ECO:0000256" key="7">
    <source>
        <dbReference type="SAM" id="Phobius"/>
    </source>
</evidence>
<evidence type="ECO:0000256" key="4">
    <source>
        <dbReference type="ARBA" id="ARBA00022833"/>
    </source>
</evidence>
<dbReference type="Gene3D" id="3.30.2010.10">
    <property type="entry name" value="Metalloproteases ('zincins'), catalytic domain"/>
    <property type="match status" value="1"/>
</dbReference>
<feature type="transmembrane region" description="Helical" evidence="7">
    <location>
        <begin position="87"/>
        <end position="105"/>
    </location>
</feature>
<evidence type="ECO:0000313" key="9">
    <source>
        <dbReference type="EMBL" id="UYQ60594.1"/>
    </source>
</evidence>
<dbReference type="CDD" id="cd07326">
    <property type="entry name" value="M56_BlaR1_MecR1_like"/>
    <property type="match status" value="1"/>
</dbReference>
<evidence type="ECO:0000256" key="3">
    <source>
        <dbReference type="ARBA" id="ARBA00022801"/>
    </source>
</evidence>
<dbReference type="Pfam" id="PF01435">
    <property type="entry name" value="Peptidase_M48"/>
    <property type="match status" value="1"/>
</dbReference>
<evidence type="ECO:0000256" key="6">
    <source>
        <dbReference type="RuleBase" id="RU003983"/>
    </source>
</evidence>
<accession>A0ABY6I1E6</accession>
<comment type="similarity">
    <text evidence="6">Belongs to the peptidase M48 family.</text>
</comment>
<protein>
    <submittedName>
        <fullName evidence="9">M56 family metallopeptidase</fullName>
    </submittedName>
</protein>
<keyword evidence="7" id="KW-0472">Membrane</keyword>
<feature type="transmembrane region" description="Helical" evidence="7">
    <location>
        <begin position="26"/>
        <end position="51"/>
    </location>
</feature>
<evidence type="ECO:0000256" key="1">
    <source>
        <dbReference type="ARBA" id="ARBA00022670"/>
    </source>
</evidence>
<evidence type="ECO:0000256" key="5">
    <source>
        <dbReference type="ARBA" id="ARBA00023049"/>
    </source>
</evidence>
<keyword evidence="10" id="KW-1185">Reference proteome</keyword>
<keyword evidence="1 6" id="KW-0645">Protease</keyword>
<evidence type="ECO:0000259" key="8">
    <source>
        <dbReference type="Pfam" id="PF01435"/>
    </source>
</evidence>
<comment type="cofactor">
    <cofactor evidence="6">
        <name>Zn(2+)</name>
        <dbReference type="ChEBI" id="CHEBI:29105"/>
    </cofactor>
    <text evidence="6">Binds 1 zinc ion per subunit.</text>
</comment>
<keyword evidence="5 6" id="KW-0482">Metalloprotease</keyword>
<name>A0ABY6I1E6_STRPE</name>